<accession>A0A1L9TA21</accession>
<feature type="transmembrane region" description="Helical" evidence="1">
    <location>
        <begin position="420"/>
        <end position="443"/>
    </location>
</feature>
<dbReference type="PANTHER" id="PTHR37577">
    <property type="entry name" value="INTEGRAL MEMBRANE PROTEIN"/>
    <property type="match status" value="1"/>
</dbReference>
<organism evidence="2 3">
    <name type="scientific">Aspergillus sydowii CBS 593.65</name>
    <dbReference type="NCBI Taxonomy" id="1036612"/>
    <lineage>
        <taxon>Eukaryota</taxon>
        <taxon>Fungi</taxon>
        <taxon>Dikarya</taxon>
        <taxon>Ascomycota</taxon>
        <taxon>Pezizomycotina</taxon>
        <taxon>Eurotiomycetes</taxon>
        <taxon>Eurotiomycetidae</taxon>
        <taxon>Eurotiales</taxon>
        <taxon>Aspergillaceae</taxon>
        <taxon>Aspergillus</taxon>
        <taxon>Aspergillus subgen. Nidulantes</taxon>
    </lineage>
</organism>
<feature type="transmembrane region" description="Helical" evidence="1">
    <location>
        <begin position="146"/>
        <end position="167"/>
    </location>
</feature>
<sequence length="564" mass="63763">MPCLITNCSIQERELVPNPDISGVGVLVGFVATAWATFFSILLYYISTPYELSSGLLDYSLRRLVQKTLRWTSTGHWDKPLRAVVLAMSDQQLVTGFAIMIGAYSQLRCSLSIYHWKMTTMLTWFSTTTHLATLPFLRRYLDMHRFILFLRVFLMFALAIILAVALIPSPNLGYYNPATPSNLATPAKCIMSLPSFGFNFIKSGMSAIISEIILFGALLTRLIRMFPATRDVSTQSLKSVQTMWRHSIIWACRKLEGIPRVVGIFTAPPLLISLVYLVSIHALFNLLRSGAFELLWLLFSLVWGCIRLFSVRSYSLEEGRALEEDFWGFGQIVPTPLLFIPVLLIFENLSEIARKRDNVASIQSQAQLTMIQTQSQADFPLHPAMDSTTTSSTTSPPAASDSIYVRIIAICNKDFHAESWYLACSYFNMSWLMGLSPIILLQASERVFESFALDWAALLGIIFGGGFLFISIMPMCAVIHNLDPPETQRHPFSIIRIFFDHGRARFVCYLLGPVWCVICLGLVLGLPELAFLMYFAPALYMLIFFFTFLIFLSSVYSKVLLRRK</sequence>
<gene>
    <name evidence="2" type="ORF">ASPSYDRAFT_71043</name>
</gene>
<dbReference type="EMBL" id="KV878591">
    <property type="protein sequence ID" value="OJJ56241.1"/>
    <property type="molecule type" value="Genomic_DNA"/>
</dbReference>
<protein>
    <submittedName>
        <fullName evidence="2">Uncharacterized protein</fullName>
    </submittedName>
</protein>
<dbReference type="VEuPathDB" id="FungiDB:ASPSYDRAFT_71043"/>
<evidence type="ECO:0000313" key="2">
    <source>
        <dbReference type="EMBL" id="OJJ56241.1"/>
    </source>
</evidence>
<dbReference type="GeneID" id="63766621"/>
<dbReference type="OrthoDB" id="4495729at2759"/>
<dbReference type="RefSeq" id="XP_040700047.1">
    <property type="nucleotide sequence ID" value="XM_040850548.1"/>
</dbReference>
<keyword evidence="1" id="KW-0472">Membrane</keyword>
<name>A0A1L9TA21_9EURO</name>
<evidence type="ECO:0000313" key="3">
    <source>
        <dbReference type="Proteomes" id="UP000184356"/>
    </source>
</evidence>
<reference evidence="3" key="1">
    <citation type="journal article" date="2017" name="Genome Biol.">
        <title>Comparative genomics reveals high biological diversity and specific adaptations in the industrially and medically important fungal genus Aspergillus.</title>
        <authorList>
            <person name="de Vries R.P."/>
            <person name="Riley R."/>
            <person name="Wiebenga A."/>
            <person name="Aguilar-Osorio G."/>
            <person name="Amillis S."/>
            <person name="Uchima C.A."/>
            <person name="Anderluh G."/>
            <person name="Asadollahi M."/>
            <person name="Askin M."/>
            <person name="Barry K."/>
            <person name="Battaglia E."/>
            <person name="Bayram O."/>
            <person name="Benocci T."/>
            <person name="Braus-Stromeyer S.A."/>
            <person name="Caldana C."/>
            <person name="Canovas D."/>
            <person name="Cerqueira G.C."/>
            <person name="Chen F."/>
            <person name="Chen W."/>
            <person name="Choi C."/>
            <person name="Clum A."/>
            <person name="Dos Santos R.A."/>
            <person name="Damasio A.R."/>
            <person name="Diallinas G."/>
            <person name="Emri T."/>
            <person name="Fekete E."/>
            <person name="Flipphi M."/>
            <person name="Freyberg S."/>
            <person name="Gallo A."/>
            <person name="Gournas C."/>
            <person name="Habgood R."/>
            <person name="Hainaut M."/>
            <person name="Harispe M.L."/>
            <person name="Henrissat B."/>
            <person name="Hilden K.S."/>
            <person name="Hope R."/>
            <person name="Hossain A."/>
            <person name="Karabika E."/>
            <person name="Karaffa L."/>
            <person name="Karanyi Z."/>
            <person name="Krasevec N."/>
            <person name="Kuo A."/>
            <person name="Kusch H."/>
            <person name="LaButti K."/>
            <person name="Lagendijk E.L."/>
            <person name="Lapidus A."/>
            <person name="Levasseur A."/>
            <person name="Lindquist E."/>
            <person name="Lipzen A."/>
            <person name="Logrieco A.F."/>
            <person name="MacCabe A."/>
            <person name="Maekelae M.R."/>
            <person name="Malavazi I."/>
            <person name="Melin P."/>
            <person name="Meyer V."/>
            <person name="Mielnichuk N."/>
            <person name="Miskei M."/>
            <person name="Molnar A.P."/>
            <person name="Mule G."/>
            <person name="Ngan C.Y."/>
            <person name="Orejas M."/>
            <person name="Orosz E."/>
            <person name="Ouedraogo J.P."/>
            <person name="Overkamp K.M."/>
            <person name="Park H.-S."/>
            <person name="Perrone G."/>
            <person name="Piumi F."/>
            <person name="Punt P.J."/>
            <person name="Ram A.F."/>
            <person name="Ramon A."/>
            <person name="Rauscher S."/>
            <person name="Record E."/>
            <person name="Riano-Pachon D.M."/>
            <person name="Robert V."/>
            <person name="Roehrig J."/>
            <person name="Ruller R."/>
            <person name="Salamov A."/>
            <person name="Salih N.S."/>
            <person name="Samson R.A."/>
            <person name="Sandor E."/>
            <person name="Sanguinetti M."/>
            <person name="Schuetze T."/>
            <person name="Sepcic K."/>
            <person name="Shelest E."/>
            <person name="Sherlock G."/>
            <person name="Sophianopoulou V."/>
            <person name="Squina F.M."/>
            <person name="Sun H."/>
            <person name="Susca A."/>
            <person name="Todd R.B."/>
            <person name="Tsang A."/>
            <person name="Unkles S.E."/>
            <person name="van de Wiele N."/>
            <person name="van Rossen-Uffink D."/>
            <person name="Oliveira J.V."/>
            <person name="Vesth T.C."/>
            <person name="Visser J."/>
            <person name="Yu J.-H."/>
            <person name="Zhou M."/>
            <person name="Andersen M.R."/>
            <person name="Archer D.B."/>
            <person name="Baker S.E."/>
            <person name="Benoit I."/>
            <person name="Brakhage A.A."/>
            <person name="Braus G.H."/>
            <person name="Fischer R."/>
            <person name="Frisvad J.C."/>
            <person name="Goldman G.H."/>
            <person name="Houbraken J."/>
            <person name="Oakley B."/>
            <person name="Pocsi I."/>
            <person name="Scazzocchio C."/>
            <person name="Seiboth B."/>
            <person name="vanKuyk P.A."/>
            <person name="Wortman J."/>
            <person name="Dyer P.S."/>
            <person name="Grigoriev I.V."/>
        </authorList>
    </citation>
    <scope>NUCLEOTIDE SEQUENCE [LARGE SCALE GENOMIC DNA]</scope>
    <source>
        <strain evidence="3">CBS 593.65</strain>
    </source>
</reference>
<keyword evidence="1" id="KW-1133">Transmembrane helix</keyword>
<keyword evidence="3" id="KW-1185">Reference proteome</keyword>
<dbReference type="Proteomes" id="UP000184356">
    <property type="component" value="Unassembled WGS sequence"/>
</dbReference>
<evidence type="ECO:0000256" key="1">
    <source>
        <dbReference type="SAM" id="Phobius"/>
    </source>
</evidence>
<dbReference type="InterPro" id="IPR053018">
    <property type="entry name" value="Elsinochrome_Biosynth-Asso"/>
</dbReference>
<feature type="transmembrane region" description="Helical" evidence="1">
    <location>
        <begin position="455"/>
        <end position="479"/>
    </location>
</feature>
<feature type="transmembrane region" description="Helical" evidence="1">
    <location>
        <begin position="21"/>
        <end position="46"/>
    </location>
</feature>
<feature type="transmembrane region" description="Helical" evidence="1">
    <location>
        <begin position="290"/>
        <end position="310"/>
    </location>
</feature>
<keyword evidence="1" id="KW-0812">Transmembrane</keyword>
<dbReference type="AlphaFoldDB" id="A0A1L9TA21"/>
<dbReference type="STRING" id="1036612.A0A1L9TA21"/>
<feature type="transmembrane region" description="Helical" evidence="1">
    <location>
        <begin position="532"/>
        <end position="556"/>
    </location>
</feature>
<dbReference type="PANTHER" id="PTHR37577:SF1">
    <property type="entry name" value="INTEGRAL MEMBRANE PROTEIN"/>
    <property type="match status" value="1"/>
</dbReference>
<feature type="transmembrane region" description="Helical" evidence="1">
    <location>
        <begin position="261"/>
        <end position="284"/>
    </location>
</feature>
<proteinExistence type="predicted"/>
<feature type="transmembrane region" description="Helical" evidence="1">
    <location>
        <begin position="200"/>
        <end position="220"/>
    </location>
</feature>
<feature type="transmembrane region" description="Helical" evidence="1">
    <location>
        <begin position="506"/>
        <end position="526"/>
    </location>
</feature>